<reference evidence="1 2" key="1">
    <citation type="submission" date="2021-03" db="EMBL/GenBank/DDBJ databases">
        <title>Flavobacterium kribbensis sp. nov, an endophytic bacteria, isolated from soybean.</title>
        <authorList>
            <person name="Lee J."/>
            <person name="Seo J."/>
        </authorList>
    </citation>
    <scope>NUCLEOTIDE SEQUENCE [LARGE SCALE GENOMIC DNA]</scope>
    <source>
        <strain evidence="1 2">BB8</strain>
    </source>
</reference>
<protein>
    <recommendedName>
        <fullName evidence="3">Bacteriocin</fullName>
    </recommendedName>
</protein>
<keyword evidence="2" id="KW-1185">Reference proteome</keyword>
<proteinExistence type="predicted"/>
<organism evidence="1 2">
    <name type="scientific">Flavobacterium endoglycinae</name>
    <dbReference type="NCBI Taxonomy" id="2816357"/>
    <lineage>
        <taxon>Bacteria</taxon>
        <taxon>Pseudomonadati</taxon>
        <taxon>Bacteroidota</taxon>
        <taxon>Flavobacteriia</taxon>
        <taxon>Flavobacteriales</taxon>
        <taxon>Flavobacteriaceae</taxon>
        <taxon>Flavobacterium</taxon>
    </lineage>
</organism>
<evidence type="ECO:0000313" key="2">
    <source>
        <dbReference type="Proteomes" id="UP000663440"/>
    </source>
</evidence>
<evidence type="ECO:0000313" key="1">
    <source>
        <dbReference type="EMBL" id="QSW90578.1"/>
    </source>
</evidence>
<name>A0ABX7QJE0_9FLAO</name>
<gene>
    <name evidence="1" type="ORF">J0383_07145</name>
</gene>
<evidence type="ECO:0008006" key="3">
    <source>
        <dbReference type="Google" id="ProtNLM"/>
    </source>
</evidence>
<dbReference type="Proteomes" id="UP000663440">
    <property type="component" value="Chromosome"/>
</dbReference>
<accession>A0ABX7QJE0</accession>
<sequence length="67" mass="7553">MLHPKNNNTMKIIEKLSSEKLTKEEMKKINGGNAPECYGIACIVGFDEVRKPIWECFPSGTKCPPRT</sequence>
<dbReference type="RefSeq" id="WP_207297730.1">
    <property type="nucleotide sequence ID" value="NZ_CP071448.1"/>
</dbReference>
<dbReference type="EMBL" id="CP071448">
    <property type="protein sequence ID" value="QSW90578.1"/>
    <property type="molecule type" value="Genomic_DNA"/>
</dbReference>